<evidence type="ECO:0000256" key="5">
    <source>
        <dbReference type="ARBA" id="ARBA00023136"/>
    </source>
</evidence>
<proteinExistence type="inferred from homology"/>
<name>A0A806JZU4_9BACT</name>
<reference evidence="7" key="1">
    <citation type="submission" date="2012-03" db="EMBL/GenBank/DDBJ databases">
        <title>Functional metagenomics reveals considerable lignocellulase gene clusters in the gut microbiome of a wood-feeding higher termite.</title>
        <authorList>
            <person name="Liu N."/>
        </authorList>
    </citation>
    <scope>NUCLEOTIDE SEQUENCE</scope>
</reference>
<feature type="transmembrane region" description="Helical" evidence="6">
    <location>
        <begin position="230"/>
        <end position="255"/>
    </location>
</feature>
<feature type="transmembrane region" description="Helical" evidence="6">
    <location>
        <begin position="267"/>
        <end position="288"/>
    </location>
</feature>
<evidence type="ECO:0000256" key="6">
    <source>
        <dbReference type="SAM" id="Phobius"/>
    </source>
</evidence>
<evidence type="ECO:0000313" key="7">
    <source>
        <dbReference type="EMBL" id="AGS52822.1"/>
    </source>
</evidence>
<dbReference type="EMBL" id="JQ844213">
    <property type="protein sequence ID" value="AGS52822.1"/>
    <property type="molecule type" value="Genomic_DNA"/>
</dbReference>
<feature type="transmembrane region" description="Helical" evidence="6">
    <location>
        <begin position="6"/>
        <end position="23"/>
    </location>
</feature>
<dbReference type="InterPro" id="IPR005496">
    <property type="entry name" value="Integral_membrane_TerC"/>
</dbReference>
<dbReference type="Pfam" id="PF03741">
    <property type="entry name" value="TerC"/>
    <property type="match status" value="1"/>
</dbReference>
<evidence type="ECO:0000256" key="3">
    <source>
        <dbReference type="ARBA" id="ARBA00022692"/>
    </source>
</evidence>
<feature type="transmembrane region" description="Helical" evidence="6">
    <location>
        <begin position="90"/>
        <end position="108"/>
    </location>
</feature>
<comment type="similarity">
    <text evidence="2">Belongs to the TerC family.</text>
</comment>
<dbReference type="InterPro" id="IPR022369">
    <property type="entry name" value="Integral_membrane_TerC_rswitch"/>
</dbReference>
<feature type="transmembrane region" description="Helical" evidence="6">
    <location>
        <begin position="143"/>
        <end position="161"/>
    </location>
</feature>
<dbReference type="NCBIfam" id="TIGR03718">
    <property type="entry name" value="R_switched_Alx"/>
    <property type="match status" value="1"/>
</dbReference>
<feature type="transmembrane region" description="Helical" evidence="6">
    <location>
        <begin position="35"/>
        <end position="57"/>
    </location>
</feature>
<evidence type="ECO:0000256" key="1">
    <source>
        <dbReference type="ARBA" id="ARBA00004141"/>
    </source>
</evidence>
<organism evidence="7">
    <name type="scientific">uncultured bacterium contig00009</name>
    <dbReference type="NCBI Taxonomy" id="1181501"/>
    <lineage>
        <taxon>Bacteria</taxon>
        <taxon>environmental samples</taxon>
    </lineage>
</organism>
<dbReference type="GO" id="GO:0016020">
    <property type="term" value="C:membrane"/>
    <property type="evidence" value="ECO:0007669"/>
    <property type="project" value="UniProtKB-SubCell"/>
</dbReference>
<keyword evidence="3 6" id="KW-0812">Transmembrane</keyword>
<dbReference type="PANTHER" id="PTHR30238:SF0">
    <property type="entry name" value="THYLAKOID MEMBRANE PROTEIN TERC, CHLOROPLASTIC"/>
    <property type="match status" value="1"/>
</dbReference>
<keyword evidence="4 6" id="KW-1133">Transmembrane helix</keyword>
<protein>
    <submittedName>
        <fullName evidence="7">Integral membrane protein TerC</fullName>
    </submittedName>
</protein>
<feature type="transmembrane region" description="Helical" evidence="6">
    <location>
        <begin position="300"/>
        <end position="321"/>
    </location>
</feature>
<accession>A0A806JZU4</accession>
<keyword evidence="5 6" id="KW-0472">Membrane</keyword>
<dbReference type="AlphaFoldDB" id="A0A806JZU4"/>
<feature type="transmembrane region" description="Helical" evidence="6">
    <location>
        <begin position="203"/>
        <end position="224"/>
    </location>
</feature>
<dbReference type="PANTHER" id="PTHR30238">
    <property type="entry name" value="MEMBRANE BOUND PREDICTED REDOX MODULATOR"/>
    <property type="match status" value="1"/>
</dbReference>
<feature type="transmembrane region" description="Helical" evidence="6">
    <location>
        <begin position="115"/>
        <end position="137"/>
    </location>
</feature>
<sequence length="333" mass="37126">MLILLTGFIILVVGLLVLDLGVFHKKDHVISVKEALVWTVFWVACAMLFAVFVYFAYENHWFGIGTGAWKRDGHQAAIEYITGYLIEKSLSLDNIFVIAIIISSFGIPKEMQHRVLFWGILGALVMRGAMIMLGTALIMKFGWILYVFGAFLIIIAIKTAFSKHEEEKFDADKSAAVKILRKIFPVSSRFYGHHFFSRENGKLAATPLFAALIVIEFSDLIFAIDSIPAIFAITIDPFIVFTSNIFAILGLRSLFFALSALIDKFTYLKYSLALILLFVGLKMQLPLFGGHIGLPAHLPAHVSLAVICFFLLLGILASKIFKKPVTGSDFFSI</sequence>
<evidence type="ECO:0000256" key="2">
    <source>
        <dbReference type="ARBA" id="ARBA00007511"/>
    </source>
</evidence>
<comment type="subcellular location">
    <subcellularLocation>
        <location evidence="1">Membrane</location>
        <topology evidence="1">Multi-pass membrane protein</topology>
    </subcellularLocation>
</comment>
<evidence type="ECO:0000256" key="4">
    <source>
        <dbReference type="ARBA" id="ARBA00022989"/>
    </source>
</evidence>